<reference evidence="3 4" key="1">
    <citation type="submission" date="2017-11" db="EMBL/GenBank/DDBJ databases">
        <title>Comparitive Functional Genomics of Dry Heat Resistant strains isolated from the Viking Spacecraft.</title>
        <authorList>
            <person name="Seuylemezian A."/>
            <person name="Cooper K."/>
            <person name="Vaishampayan P."/>
        </authorList>
    </citation>
    <scope>NUCLEOTIDE SEQUENCE [LARGE SCALE GENOMIC DNA]</scope>
    <source>
        <strain evidence="3 4">V32-6</strain>
    </source>
</reference>
<dbReference type="RefSeq" id="WP_101652396.1">
    <property type="nucleotide sequence ID" value="NZ_PGVE01000107.1"/>
</dbReference>
<sequence>MEKFFSISIALCTYNGENYLKEQLQSILYQSRLPDEVVICDDGSTDDTMAILQNFKKTATFKVSIYRNENNLGSTKNFEKCINLCEGDLIFLSDQDDYWLPNKLNMIEQEFINHHNLNLVFTNGIVVDNNLTFLGYTLYQSLGFDERKKKIIDQNREFDVLMFRDVITGCTMAFKKSSLKANKFPVNWIHDAWIGLIIAAIYPGSIKYLNDPLIYYRQHGSNQVGALNWANLEPHQSVISCIKKNQFDQIEKTYSNLQNIKNDFEESNIVIQDNRTIQRFNKLCLHYENRMKLNSSLMNNLRIASIEFITLRYSKFARGVLTLFRDLFFNRKIENA</sequence>
<keyword evidence="4" id="KW-1185">Reference proteome</keyword>
<dbReference type="PANTHER" id="PTHR22916:SF3">
    <property type="entry name" value="UDP-GLCNAC:BETAGAL BETA-1,3-N-ACETYLGLUCOSAMINYLTRANSFERASE-LIKE PROTEIN 1"/>
    <property type="match status" value="1"/>
</dbReference>
<proteinExistence type="inferred from homology"/>
<feature type="domain" description="Glycosyltransferase 2-like" evidence="2">
    <location>
        <begin position="8"/>
        <end position="153"/>
    </location>
</feature>
<evidence type="ECO:0000313" key="3">
    <source>
        <dbReference type="EMBL" id="PLS01111.1"/>
    </source>
</evidence>
<accession>A0A2N5H6G1</accession>
<dbReference type="InterPro" id="IPR029044">
    <property type="entry name" value="Nucleotide-diphossugar_trans"/>
</dbReference>
<dbReference type="PANTHER" id="PTHR22916">
    <property type="entry name" value="GLYCOSYLTRANSFERASE"/>
    <property type="match status" value="1"/>
</dbReference>
<comment type="similarity">
    <text evidence="1">Belongs to the glycosyltransferase 2 family.</text>
</comment>
<organism evidence="3 4">
    <name type="scientific">Neobacillus cucumis</name>
    <dbReference type="NCBI Taxonomy" id="1740721"/>
    <lineage>
        <taxon>Bacteria</taxon>
        <taxon>Bacillati</taxon>
        <taxon>Bacillota</taxon>
        <taxon>Bacilli</taxon>
        <taxon>Bacillales</taxon>
        <taxon>Bacillaceae</taxon>
        <taxon>Neobacillus</taxon>
    </lineage>
</organism>
<dbReference type="OrthoDB" id="9802649at2"/>
<protein>
    <recommendedName>
        <fullName evidence="2">Glycosyltransferase 2-like domain-containing protein</fullName>
    </recommendedName>
</protein>
<dbReference type="Pfam" id="PF00535">
    <property type="entry name" value="Glycos_transf_2"/>
    <property type="match status" value="1"/>
</dbReference>
<evidence type="ECO:0000256" key="1">
    <source>
        <dbReference type="ARBA" id="ARBA00006739"/>
    </source>
</evidence>
<dbReference type="AlphaFoldDB" id="A0A2N5H6G1"/>
<dbReference type="InterPro" id="IPR001173">
    <property type="entry name" value="Glyco_trans_2-like"/>
</dbReference>
<name>A0A2N5H6G1_9BACI</name>
<dbReference type="CDD" id="cd04196">
    <property type="entry name" value="GT_2_like_d"/>
    <property type="match status" value="1"/>
</dbReference>
<dbReference type="SUPFAM" id="SSF53448">
    <property type="entry name" value="Nucleotide-diphospho-sugar transferases"/>
    <property type="match status" value="1"/>
</dbReference>
<dbReference type="EMBL" id="PGVE01000107">
    <property type="protein sequence ID" value="PLS01111.1"/>
    <property type="molecule type" value="Genomic_DNA"/>
</dbReference>
<dbReference type="Proteomes" id="UP000234950">
    <property type="component" value="Unassembled WGS sequence"/>
</dbReference>
<dbReference type="GO" id="GO:0016758">
    <property type="term" value="F:hexosyltransferase activity"/>
    <property type="evidence" value="ECO:0007669"/>
    <property type="project" value="UniProtKB-ARBA"/>
</dbReference>
<evidence type="ECO:0000259" key="2">
    <source>
        <dbReference type="Pfam" id="PF00535"/>
    </source>
</evidence>
<gene>
    <name evidence="3" type="ORF">CVD27_27405</name>
</gene>
<comment type="caution">
    <text evidence="3">The sequence shown here is derived from an EMBL/GenBank/DDBJ whole genome shotgun (WGS) entry which is preliminary data.</text>
</comment>
<evidence type="ECO:0000313" key="4">
    <source>
        <dbReference type="Proteomes" id="UP000234950"/>
    </source>
</evidence>
<dbReference type="Gene3D" id="3.90.550.10">
    <property type="entry name" value="Spore Coat Polysaccharide Biosynthesis Protein SpsA, Chain A"/>
    <property type="match status" value="1"/>
</dbReference>